<evidence type="ECO:0000313" key="1">
    <source>
        <dbReference type="EMBL" id="CAE0808438.1"/>
    </source>
</evidence>
<reference evidence="1" key="1">
    <citation type="submission" date="2021-01" db="EMBL/GenBank/DDBJ databases">
        <authorList>
            <person name="Corre E."/>
            <person name="Pelletier E."/>
            <person name="Niang G."/>
            <person name="Scheremetjew M."/>
            <person name="Finn R."/>
            <person name="Kale V."/>
            <person name="Holt S."/>
            <person name="Cochrane G."/>
            <person name="Meng A."/>
            <person name="Brown T."/>
            <person name="Cohen L."/>
        </authorList>
    </citation>
    <scope>NUCLEOTIDE SEQUENCE</scope>
    <source>
        <strain evidence="1">CCMP1594</strain>
    </source>
</reference>
<protein>
    <submittedName>
        <fullName evidence="1">Uncharacterized protein</fullName>
    </submittedName>
</protein>
<proteinExistence type="predicted"/>
<dbReference type="EMBL" id="HBJA01055177">
    <property type="protein sequence ID" value="CAE0808438.1"/>
    <property type="molecule type" value="Transcribed_RNA"/>
</dbReference>
<accession>A0A7S4CW80</accession>
<gene>
    <name evidence="1" type="ORF">EGYM00163_LOCUS19569</name>
</gene>
<organism evidence="1">
    <name type="scientific">Eutreptiella gymnastica</name>
    <dbReference type="NCBI Taxonomy" id="73025"/>
    <lineage>
        <taxon>Eukaryota</taxon>
        <taxon>Discoba</taxon>
        <taxon>Euglenozoa</taxon>
        <taxon>Euglenida</taxon>
        <taxon>Spirocuta</taxon>
        <taxon>Euglenophyceae</taxon>
        <taxon>Eutreptiales</taxon>
        <taxon>Eutreptiaceae</taxon>
        <taxon>Eutreptiella</taxon>
    </lineage>
</organism>
<dbReference type="AlphaFoldDB" id="A0A7S4CW80"/>
<sequence length="171" mass="19429">MVQQLGGTGGVVGRQAWSSWGAAVESNWGAQGWGRDMPIVRSVHFCYQPSMKYCTLLTSSLLTYLILAADPPALQPDCLAPHVGEVNRGTWGGTPSAMPFFFPMFREQEQKYYFTGTKMIPHRRIVRAPRNHQCWTGCSRFATEEVNMLLFKDEWHTWILFSKNGVCWAHL</sequence>
<name>A0A7S4CW80_9EUGL</name>